<evidence type="ECO:0000313" key="14">
    <source>
        <dbReference type="Proteomes" id="UP000229342"/>
    </source>
</evidence>
<evidence type="ECO:0000256" key="3">
    <source>
        <dbReference type="ARBA" id="ARBA00022475"/>
    </source>
</evidence>
<dbReference type="Gene3D" id="3.30.70.3400">
    <property type="match status" value="1"/>
</dbReference>
<gene>
    <name evidence="9 13" type="primary">secD</name>
    <name evidence="13" type="ORF">COV91_00695</name>
</gene>
<dbReference type="InterPro" id="IPR054384">
    <property type="entry name" value="SecDF_P1_head"/>
</dbReference>
<keyword evidence="7 9" id="KW-0811">Translocation</keyword>
<dbReference type="Gene3D" id="3.30.1360.200">
    <property type="match status" value="1"/>
</dbReference>
<keyword evidence="3 9" id="KW-1003">Cell membrane</keyword>
<keyword evidence="2 9" id="KW-0813">Transport</keyword>
<dbReference type="EMBL" id="PCVG01000013">
    <property type="protein sequence ID" value="PIQ69073.1"/>
    <property type="molecule type" value="Genomic_DNA"/>
</dbReference>
<feature type="domain" description="Protein translocase subunit SecDF P1" evidence="11">
    <location>
        <begin position="65"/>
        <end position="129"/>
    </location>
</feature>
<dbReference type="InterPro" id="IPR048634">
    <property type="entry name" value="SecD_SecF_C"/>
</dbReference>
<name>A0A2H0KEP8_9BACT</name>
<evidence type="ECO:0000259" key="10">
    <source>
        <dbReference type="Pfam" id="PF02355"/>
    </source>
</evidence>
<dbReference type="InterPro" id="IPR048631">
    <property type="entry name" value="SecD_1st"/>
</dbReference>
<dbReference type="PANTHER" id="PTHR30081">
    <property type="entry name" value="PROTEIN-EXPORT MEMBRANE PROTEIN SEC"/>
    <property type="match status" value="1"/>
</dbReference>
<dbReference type="GO" id="GO:0006605">
    <property type="term" value="P:protein targeting"/>
    <property type="evidence" value="ECO:0007669"/>
    <property type="project" value="UniProtKB-UniRule"/>
</dbReference>
<keyword evidence="4 9" id="KW-0812">Transmembrane</keyword>
<feature type="transmembrane region" description="Helical" evidence="9">
    <location>
        <begin position="294"/>
        <end position="314"/>
    </location>
</feature>
<proteinExistence type="inferred from homology"/>
<comment type="similarity">
    <text evidence="9">Belongs to the SecD/SecF family. SecD subfamily.</text>
</comment>
<feature type="transmembrane region" description="Helical" evidence="9">
    <location>
        <begin position="6"/>
        <end position="23"/>
    </location>
</feature>
<dbReference type="PANTHER" id="PTHR30081:SF1">
    <property type="entry name" value="PROTEIN TRANSLOCASE SUBUNIT SECD"/>
    <property type="match status" value="1"/>
</dbReference>
<feature type="transmembrane region" description="Helical" evidence="9">
    <location>
        <begin position="362"/>
        <end position="388"/>
    </location>
</feature>
<accession>A0A2H0KEP8</accession>
<dbReference type="InterPro" id="IPR005791">
    <property type="entry name" value="SecD"/>
</dbReference>
<sequence>MWKYRLGAIGLIILAVLVGYFVYSTELGDSKHAFKLGLDLRSGSHLVYRADTASLDSADVEGAMTSLREVIERRVNLFGVSEPIVQVEQGGVLGGGENRLIVELPGVTDLNEATALIGATPLLEFKLVRPEMEKLSDEELKTKTLGEVFVSTELTGRFLQEAQLQFDSNTTGEAAVLIDFNKEGSDLFAKITKENVGHVLAIFLDGVPISSPVIRQEITGGSAVISGGFTPTEARDLVRNLNYGALPVAISLISTQTVGATLGDQATDAGVKAGIWSLIIIAAFLVLWYRLPGLLASIALVAYVALNLAIFKLIPVTLTAAGIAGFILSLGMAVDANILIFERMKEELRKGRVLHDAMREGFARAWLSIRDSNISSILTAIILFYFATTPIVRGFALVFIIGVGTSMFTAITFSRTLLYAMQMKEGKIGRFLFGSGVLNAASDYSTKR</sequence>
<comment type="subcellular location">
    <subcellularLocation>
        <location evidence="1 9">Cell membrane</location>
        <topology evidence="1 9">Multi-pass membrane protein</topology>
    </subcellularLocation>
</comment>
<dbReference type="InterPro" id="IPR055344">
    <property type="entry name" value="SecD_SecF_C_bact"/>
</dbReference>
<evidence type="ECO:0000313" key="13">
    <source>
        <dbReference type="EMBL" id="PIQ69073.1"/>
    </source>
</evidence>
<dbReference type="GO" id="GO:0005886">
    <property type="term" value="C:plasma membrane"/>
    <property type="evidence" value="ECO:0007669"/>
    <property type="project" value="UniProtKB-SubCell"/>
</dbReference>
<evidence type="ECO:0000256" key="1">
    <source>
        <dbReference type="ARBA" id="ARBA00004651"/>
    </source>
</evidence>
<keyword evidence="5 9" id="KW-0653">Protein transport</keyword>
<dbReference type="InterPro" id="IPR022813">
    <property type="entry name" value="SecD/SecF_arch_bac"/>
</dbReference>
<evidence type="ECO:0000256" key="7">
    <source>
        <dbReference type="ARBA" id="ARBA00023010"/>
    </source>
</evidence>
<evidence type="ECO:0000256" key="4">
    <source>
        <dbReference type="ARBA" id="ARBA00022692"/>
    </source>
</evidence>
<feature type="transmembrane region" description="Helical" evidence="9">
    <location>
        <begin position="320"/>
        <end position="341"/>
    </location>
</feature>
<dbReference type="GO" id="GO:0015450">
    <property type="term" value="F:protein-transporting ATPase activity"/>
    <property type="evidence" value="ECO:0007669"/>
    <property type="project" value="InterPro"/>
</dbReference>
<dbReference type="Pfam" id="PF22599">
    <property type="entry name" value="SecDF_P1_head"/>
    <property type="match status" value="1"/>
</dbReference>
<dbReference type="AlphaFoldDB" id="A0A2H0KEP8"/>
<dbReference type="Gene3D" id="1.20.1640.10">
    <property type="entry name" value="Multidrug efflux transporter AcrB transmembrane domain"/>
    <property type="match status" value="1"/>
</dbReference>
<comment type="function">
    <text evidence="9">Part of the Sec protein translocase complex. Interacts with the SecYEG preprotein conducting channel. SecDF uses the proton motive force (PMF) to complete protein translocation after the ATP-dependent function of SecA.</text>
</comment>
<feature type="transmembrane region" description="Helical" evidence="9">
    <location>
        <begin position="394"/>
        <end position="418"/>
    </location>
</feature>
<comment type="caution">
    <text evidence="9">Lacks conserved residue(s) required for the propagation of feature annotation.</text>
</comment>
<reference evidence="13 14" key="1">
    <citation type="submission" date="2017-09" db="EMBL/GenBank/DDBJ databases">
        <title>Depth-based differentiation of microbial function through sediment-hosted aquifers and enrichment of novel symbionts in the deep terrestrial subsurface.</title>
        <authorList>
            <person name="Probst A.J."/>
            <person name="Ladd B."/>
            <person name="Jarett J.K."/>
            <person name="Geller-Mcgrath D.E."/>
            <person name="Sieber C.M."/>
            <person name="Emerson J.B."/>
            <person name="Anantharaman K."/>
            <person name="Thomas B.C."/>
            <person name="Malmstrom R."/>
            <person name="Stieglmeier M."/>
            <person name="Klingl A."/>
            <person name="Woyke T."/>
            <person name="Ryan C.M."/>
            <person name="Banfield J.F."/>
        </authorList>
    </citation>
    <scope>NUCLEOTIDE SEQUENCE [LARGE SCALE GENOMIC DNA]</scope>
    <source>
        <strain evidence="13">CG11_big_fil_rev_8_21_14_0_20_46_11</strain>
    </source>
</reference>
<dbReference type="SUPFAM" id="SSF82866">
    <property type="entry name" value="Multidrug efflux transporter AcrB transmembrane domain"/>
    <property type="match status" value="1"/>
</dbReference>
<dbReference type="Pfam" id="PF21760">
    <property type="entry name" value="SecD_1st"/>
    <property type="match status" value="1"/>
</dbReference>
<dbReference type="NCBIfam" id="TIGR00916">
    <property type="entry name" value="2A0604s01"/>
    <property type="match status" value="1"/>
</dbReference>
<feature type="transmembrane region" description="Helical" evidence="9">
    <location>
        <begin position="269"/>
        <end position="287"/>
    </location>
</feature>
<evidence type="ECO:0000256" key="9">
    <source>
        <dbReference type="HAMAP-Rule" id="MF_01463"/>
    </source>
</evidence>
<dbReference type="HAMAP" id="MF_01463_B">
    <property type="entry name" value="SecD_B"/>
    <property type="match status" value="1"/>
</dbReference>
<evidence type="ECO:0000256" key="6">
    <source>
        <dbReference type="ARBA" id="ARBA00022989"/>
    </source>
</evidence>
<evidence type="ECO:0000256" key="8">
    <source>
        <dbReference type="ARBA" id="ARBA00023136"/>
    </source>
</evidence>
<keyword evidence="8 9" id="KW-0472">Membrane</keyword>
<dbReference type="NCBIfam" id="TIGR01129">
    <property type="entry name" value="secD"/>
    <property type="match status" value="1"/>
</dbReference>
<comment type="subunit">
    <text evidence="9">Forms a complex with SecF. Part of the essential Sec protein translocation apparatus which comprises SecA, SecYEG and auxiliary proteins SecDF. Other proteins may also be involved.</text>
</comment>
<evidence type="ECO:0000256" key="5">
    <source>
        <dbReference type="ARBA" id="ARBA00022927"/>
    </source>
</evidence>
<dbReference type="GO" id="GO:0043952">
    <property type="term" value="P:protein transport by the Sec complex"/>
    <property type="evidence" value="ECO:0007669"/>
    <property type="project" value="UniProtKB-UniRule"/>
</dbReference>
<protein>
    <recommendedName>
        <fullName evidence="9">Protein translocase subunit SecD</fullName>
    </recommendedName>
</protein>
<comment type="caution">
    <text evidence="13">The sequence shown here is derived from an EMBL/GenBank/DDBJ whole genome shotgun (WGS) entry which is preliminary data.</text>
</comment>
<dbReference type="Pfam" id="PF02355">
    <property type="entry name" value="SecD_SecF_C"/>
    <property type="match status" value="1"/>
</dbReference>
<evidence type="ECO:0000259" key="12">
    <source>
        <dbReference type="Pfam" id="PF22599"/>
    </source>
</evidence>
<dbReference type="Proteomes" id="UP000229342">
    <property type="component" value="Unassembled WGS sequence"/>
</dbReference>
<keyword evidence="6 9" id="KW-1133">Transmembrane helix</keyword>
<evidence type="ECO:0000259" key="11">
    <source>
        <dbReference type="Pfam" id="PF21760"/>
    </source>
</evidence>
<dbReference type="GO" id="GO:0065002">
    <property type="term" value="P:intracellular protein transmembrane transport"/>
    <property type="evidence" value="ECO:0007669"/>
    <property type="project" value="UniProtKB-UniRule"/>
</dbReference>
<feature type="transmembrane region" description="Helical" evidence="9">
    <location>
        <begin position="243"/>
        <end position="263"/>
    </location>
</feature>
<organism evidence="13 14">
    <name type="scientific">Candidatus Taylorbacteria bacterium CG11_big_fil_rev_8_21_14_0_20_46_11</name>
    <dbReference type="NCBI Taxonomy" id="1975025"/>
    <lineage>
        <taxon>Bacteria</taxon>
        <taxon>Candidatus Tayloriibacteriota</taxon>
    </lineage>
</organism>
<feature type="domain" description="Protein export membrane protein SecD/SecF C-terminal" evidence="10">
    <location>
        <begin position="250"/>
        <end position="423"/>
    </location>
</feature>
<evidence type="ECO:0000256" key="2">
    <source>
        <dbReference type="ARBA" id="ARBA00022448"/>
    </source>
</evidence>
<feature type="domain" description="SecDF P1 head subdomain" evidence="12">
    <location>
        <begin position="151"/>
        <end position="248"/>
    </location>
</feature>